<feature type="domain" description="DUF3943" evidence="1">
    <location>
        <begin position="110"/>
        <end position="215"/>
    </location>
</feature>
<accession>H1Y065</accession>
<name>H1Y065_9SPHI</name>
<dbReference type="Pfam" id="PF13084">
    <property type="entry name" value="DUF3943"/>
    <property type="match status" value="1"/>
</dbReference>
<keyword evidence="3" id="KW-1185">Reference proteome</keyword>
<organism evidence="2 3">
    <name type="scientific">Mucilaginibacter paludis DSM 18603</name>
    <dbReference type="NCBI Taxonomy" id="714943"/>
    <lineage>
        <taxon>Bacteria</taxon>
        <taxon>Pseudomonadati</taxon>
        <taxon>Bacteroidota</taxon>
        <taxon>Sphingobacteriia</taxon>
        <taxon>Sphingobacteriales</taxon>
        <taxon>Sphingobacteriaceae</taxon>
        <taxon>Mucilaginibacter</taxon>
    </lineage>
</organism>
<sequence>MALHLTKQKTFKLIAISLTCLLGLIFCTPPALFAQQIIGIGQPLAMDTMPKRALKTDLPDTITHQKKFAKAAGFLVLMEVLPWTFDKFIKNADYAQISFKTVGHNLNPGSWAFDNDPFGTNQFGHPYHGSYFFSAFRANGYTFWEAAPAAFVGSYIWETAAENQAPSPNDFVNTSFGGIVLGEMTYRLSNRIINNRARGFKRQVSEVLGFVVNPMNGLSRLLDGRWGRVAANPVSRDSTKISAEFDAGLRRIEGSNNGKPGWYGHAKFLYGNSYENYKEPFSNIYINTEFGKDDSSKVNIISVYGSLIGWKIGSNNHYQQVGVLSANYDYIRNRSFFYSGQSVKFNLFTNFNLSSKVKVNTSVGVGPIILAAVPDPYFYKGRNYDYGSGLSYSGTGGISFADKLFMTVNYRGGWLKTVDGNSSHSFLHTVSGELSYMFVKGLSICAEPGYFVLNGKYKLQDDVNSRYSYLRTSLRYAVVF</sequence>
<evidence type="ECO:0000313" key="3">
    <source>
        <dbReference type="Proteomes" id="UP000002774"/>
    </source>
</evidence>
<dbReference type="eggNOG" id="ENOG502ZA4E">
    <property type="taxonomic scope" value="Bacteria"/>
</dbReference>
<dbReference type="InterPro" id="IPR025079">
    <property type="entry name" value="DUF3943"/>
</dbReference>
<evidence type="ECO:0000259" key="1">
    <source>
        <dbReference type="Pfam" id="PF13084"/>
    </source>
</evidence>
<gene>
    <name evidence="2" type="ORF">Mucpa_3882</name>
</gene>
<dbReference type="HOGENOM" id="CLU_043391_0_0_10"/>
<dbReference type="STRING" id="714943.Mucpa_3882"/>
<dbReference type="AlphaFoldDB" id="H1Y065"/>
<reference evidence="2" key="1">
    <citation type="submission" date="2011-09" db="EMBL/GenBank/DDBJ databases">
        <title>The permanent draft genome of Mucilaginibacter paludis DSM 18603.</title>
        <authorList>
            <consortium name="US DOE Joint Genome Institute (JGI-PGF)"/>
            <person name="Lucas S."/>
            <person name="Han J."/>
            <person name="Lapidus A."/>
            <person name="Bruce D."/>
            <person name="Goodwin L."/>
            <person name="Pitluck S."/>
            <person name="Peters L."/>
            <person name="Kyrpides N."/>
            <person name="Mavromatis K."/>
            <person name="Ivanova N."/>
            <person name="Mikhailova N."/>
            <person name="Held B."/>
            <person name="Detter J.C."/>
            <person name="Tapia R."/>
            <person name="Han C."/>
            <person name="Land M."/>
            <person name="Hauser L."/>
            <person name="Markowitz V."/>
            <person name="Cheng J.-F."/>
            <person name="Hugenholtz P."/>
            <person name="Woyke T."/>
            <person name="Wu D."/>
            <person name="Tindall B."/>
            <person name="Brambilla E."/>
            <person name="Klenk H.-P."/>
            <person name="Eisen J.A."/>
        </authorList>
    </citation>
    <scope>NUCLEOTIDE SEQUENCE [LARGE SCALE GENOMIC DNA]</scope>
    <source>
        <strain evidence="2">DSM 18603</strain>
    </source>
</reference>
<proteinExistence type="predicted"/>
<protein>
    <recommendedName>
        <fullName evidence="1">DUF3943 domain-containing protein</fullName>
    </recommendedName>
</protein>
<dbReference type="Proteomes" id="UP000002774">
    <property type="component" value="Chromosome"/>
</dbReference>
<evidence type="ECO:0000313" key="2">
    <source>
        <dbReference type="EMBL" id="EHQ27974.1"/>
    </source>
</evidence>
<dbReference type="EMBL" id="CM001403">
    <property type="protein sequence ID" value="EHQ27974.1"/>
    <property type="molecule type" value="Genomic_DNA"/>
</dbReference>